<evidence type="ECO:0000313" key="3">
    <source>
        <dbReference type="Proteomes" id="UP000318834"/>
    </source>
</evidence>
<accession>A0A537IVC1</accession>
<dbReference type="Pfam" id="PF11146">
    <property type="entry name" value="DUF2905"/>
    <property type="match status" value="1"/>
</dbReference>
<comment type="caution">
    <text evidence="2">The sequence shown here is derived from an EMBL/GenBank/DDBJ whole genome shotgun (WGS) entry which is preliminary data.</text>
</comment>
<evidence type="ECO:0000256" key="1">
    <source>
        <dbReference type="SAM" id="Phobius"/>
    </source>
</evidence>
<protein>
    <submittedName>
        <fullName evidence="2">DUF2905 domain-containing protein</fullName>
    </submittedName>
</protein>
<reference evidence="2 3" key="1">
    <citation type="journal article" date="2019" name="Nat. Microbiol.">
        <title>Mediterranean grassland soil C-N compound turnover is dependent on rainfall and depth, and is mediated by genomically divergent microorganisms.</title>
        <authorList>
            <person name="Diamond S."/>
            <person name="Andeer P.F."/>
            <person name="Li Z."/>
            <person name="Crits-Christoph A."/>
            <person name="Burstein D."/>
            <person name="Anantharaman K."/>
            <person name="Lane K.R."/>
            <person name="Thomas B.C."/>
            <person name="Pan C."/>
            <person name="Northen T.R."/>
            <person name="Banfield J.F."/>
        </authorList>
    </citation>
    <scope>NUCLEOTIDE SEQUENCE [LARGE SCALE GENOMIC DNA]</scope>
    <source>
        <strain evidence="2">NP_8</strain>
    </source>
</reference>
<name>A0A537IVC1_9BACT</name>
<proteinExistence type="predicted"/>
<dbReference type="InterPro" id="IPR021320">
    <property type="entry name" value="DUF2905"/>
</dbReference>
<keyword evidence="1" id="KW-0812">Transmembrane</keyword>
<dbReference type="PANTHER" id="PTHR36443">
    <property type="entry name" value="BSR5223 PROTEIN"/>
    <property type="match status" value="1"/>
</dbReference>
<sequence length="71" mass="7707">MNEFAPVGRMLMVFGVALLVIGALMTVIGKVPRLPGDILIRRDTVVVYIPLATSLVLSVVLTLVFSLLARR</sequence>
<keyword evidence="1" id="KW-0472">Membrane</keyword>
<dbReference type="AlphaFoldDB" id="A0A537IVC1"/>
<gene>
    <name evidence="2" type="ORF">E6H05_06525</name>
</gene>
<keyword evidence="1" id="KW-1133">Transmembrane helix</keyword>
<feature type="transmembrane region" description="Helical" evidence="1">
    <location>
        <begin position="45"/>
        <end position="69"/>
    </location>
</feature>
<dbReference type="EMBL" id="VBAP01000044">
    <property type="protein sequence ID" value="TMI75274.1"/>
    <property type="molecule type" value="Genomic_DNA"/>
</dbReference>
<dbReference type="Proteomes" id="UP000318834">
    <property type="component" value="Unassembled WGS sequence"/>
</dbReference>
<evidence type="ECO:0000313" key="2">
    <source>
        <dbReference type="EMBL" id="TMI75274.1"/>
    </source>
</evidence>
<dbReference type="PANTHER" id="PTHR36443:SF1">
    <property type="entry name" value="BSR5223 PROTEIN"/>
    <property type="match status" value="1"/>
</dbReference>
<organism evidence="2 3">
    <name type="scientific">Candidatus Segetimicrobium genomatis</name>
    <dbReference type="NCBI Taxonomy" id="2569760"/>
    <lineage>
        <taxon>Bacteria</taxon>
        <taxon>Bacillati</taxon>
        <taxon>Candidatus Sysuimicrobiota</taxon>
        <taxon>Candidatus Sysuimicrobiia</taxon>
        <taxon>Candidatus Sysuimicrobiales</taxon>
        <taxon>Candidatus Segetimicrobiaceae</taxon>
        <taxon>Candidatus Segetimicrobium</taxon>
    </lineage>
</organism>